<gene>
    <name evidence="2" type="ORF">ACFOD3_18905</name>
</gene>
<comment type="caution">
    <text evidence="2">The sequence shown here is derived from an EMBL/GenBank/DDBJ whole genome shotgun (WGS) entry which is preliminary data.</text>
</comment>
<feature type="region of interest" description="Disordered" evidence="1">
    <location>
        <begin position="407"/>
        <end position="434"/>
    </location>
</feature>
<dbReference type="Pfam" id="PF01019">
    <property type="entry name" value="G_glu_transpept"/>
    <property type="match status" value="1"/>
</dbReference>
<evidence type="ECO:0000256" key="1">
    <source>
        <dbReference type="SAM" id="MobiDB-lite"/>
    </source>
</evidence>
<dbReference type="Proteomes" id="UP001595420">
    <property type="component" value="Unassembled WGS sequence"/>
</dbReference>
<reference evidence="3" key="1">
    <citation type="journal article" date="2019" name="Int. J. Syst. Evol. Microbiol.">
        <title>The Global Catalogue of Microorganisms (GCM) 10K type strain sequencing project: providing services to taxonomists for standard genome sequencing and annotation.</title>
        <authorList>
            <consortium name="The Broad Institute Genomics Platform"/>
            <consortium name="The Broad Institute Genome Sequencing Center for Infectious Disease"/>
            <person name="Wu L."/>
            <person name="Ma J."/>
        </authorList>
    </citation>
    <scope>NUCLEOTIDE SEQUENCE [LARGE SCALE GENOMIC DNA]</scope>
    <source>
        <strain evidence="3">CGMCC 1.16855</strain>
    </source>
</reference>
<proteinExistence type="predicted"/>
<dbReference type="RefSeq" id="WP_216838042.1">
    <property type="nucleotide sequence ID" value="NZ_JAFNJS010000005.1"/>
</dbReference>
<evidence type="ECO:0000313" key="3">
    <source>
        <dbReference type="Proteomes" id="UP001595420"/>
    </source>
</evidence>
<dbReference type="PANTHER" id="PTHR43881:SF1">
    <property type="entry name" value="GAMMA-GLUTAMYLTRANSPEPTIDASE (AFU_ORTHOLOGUE AFUA_4G13580)"/>
    <property type="match status" value="1"/>
</dbReference>
<dbReference type="PANTHER" id="PTHR43881">
    <property type="entry name" value="GAMMA-GLUTAMYLTRANSPEPTIDASE (AFU_ORTHOLOGUE AFUA_4G13580)"/>
    <property type="match status" value="1"/>
</dbReference>
<dbReference type="EMBL" id="JBHRSB010000005">
    <property type="protein sequence ID" value="MFC3001981.1"/>
    <property type="molecule type" value="Genomic_DNA"/>
</dbReference>
<organism evidence="2 3">
    <name type="scientific">Falsiroseomonas tokyonensis</name>
    <dbReference type="NCBI Taxonomy" id="430521"/>
    <lineage>
        <taxon>Bacteria</taxon>
        <taxon>Pseudomonadati</taxon>
        <taxon>Pseudomonadota</taxon>
        <taxon>Alphaproteobacteria</taxon>
        <taxon>Acetobacterales</taxon>
        <taxon>Roseomonadaceae</taxon>
        <taxon>Falsiroseomonas</taxon>
    </lineage>
</organism>
<evidence type="ECO:0000313" key="2">
    <source>
        <dbReference type="EMBL" id="MFC3001981.1"/>
    </source>
</evidence>
<sequence>MLTRETVCGTRHAVSSGHYLASAAGFAVLQAGGNAVDAGCAAGLALGVLHPDLVSVAGVAPIILRTAAGQVETIAGVGPWPAATDAQFFQREHAGKMPAGVLRTVVPAAPCAWITALQRHGTMTFGEVAEHAIRFAAEGFAVYPLLAENLRNHAAEYRRWPQNAAIFLPNDKAPEEGDIFIQADLAATLRFMVDEERAARARGADRVAGLEAARESFYHGDIARRMVDFIQGEGGWLTREDLARFRCPVLPPVGVQWRGQQVLTGGAWCQGPTLLQALRMAERAGLSALPHNSVDYLHLLAEVLKIAFADREHHLGDPGFVDVPLAAMLSDEHVAARVASIDPACAHPGMMPPLIGTGRGMPKASAALEPPVEAGTSYVAVVDRWGGTFSSAPSDASWSSPVVPGLGFVPSNRGSQNRTDPSHPAGLAPGKRPRLTPMPALALGADGSVMPFGSPGNDVQPQALLQVLMNLFVHGLSPQAAVEAPRVASYAFPGTSAPHDHFPARLAVESRIPEATRDALAAMGHDIRLWPERTWLAGCVELVRKDPRGLLSAAADPRRPAAAIAL</sequence>
<protein>
    <submittedName>
        <fullName evidence="2">Gamma-glutamyltransferase family protein</fullName>
    </submittedName>
</protein>
<accession>A0ABV7BZ33</accession>
<keyword evidence="3" id="KW-1185">Reference proteome</keyword>
<dbReference type="InterPro" id="IPR052896">
    <property type="entry name" value="GGT-like_enzyme"/>
</dbReference>
<name>A0ABV7BZ33_9PROT</name>